<protein>
    <submittedName>
        <fullName evidence="5">Esterase, PHB depolymerase family</fullName>
    </submittedName>
    <submittedName>
        <fullName evidence="4">PHB depolymerase family esterase</fullName>
    </submittedName>
</protein>
<dbReference type="SUPFAM" id="SSF53474">
    <property type="entry name" value="alpha/beta-Hydrolases"/>
    <property type="match status" value="2"/>
</dbReference>
<dbReference type="EMBL" id="WSUT01000005">
    <property type="protein sequence ID" value="MWC42447.1"/>
    <property type="molecule type" value="Genomic_DNA"/>
</dbReference>
<dbReference type="RefSeq" id="WP_149680977.1">
    <property type="nucleotide sequence ID" value="NZ_FNBI01000001.1"/>
</dbReference>
<gene>
    <name evidence="4" type="ORF">GQR91_02080</name>
    <name evidence="5" type="ORF">SAMN05216557_101438</name>
</gene>
<keyword evidence="6" id="KW-1185">Reference proteome</keyword>
<evidence type="ECO:0000256" key="2">
    <source>
        <dbReference type="ARBA" id="ARBA00022801"/>
    </source>
</evidence>
<accession>A0A1G7FJU6</accession>
<feature type="compositionally biased region" description="Pro residues" evidence="3">
    <location>
        <begin position="339"/>
        <end position="352"/>
    </location>
</feature>
<evidence type="ECO:0000313" key="4">
    <source>
        <dbReference type="EMBL" id="MWC42447.1"/>
    </source>
</evidence>
<reference evidence="4 7" key="2">
    <citation type="submission" date="2019-12" db="EMBL/GenBank/DDBJ databases">
        <authorList>
            <person name="Zheng J."/>
        </authorList>
    </citation>
    <scope>NUCLEOTIDE SEQUENCE [LARGE SCALE GENOMIC DNA]</scope>
    <source>
        <strain evidence="4 7">DSM 27347</strain>
    </source>
</reference>
<dbReference type="GO" id="GO:0016787">
    <property type="term" value="F:hydrolase activity"/>
    <property type="evidence" value="ECO:0007669"/>
    <property type="project" value="UniProtKB-KW"/>
</dbReference>
<name>A0A1G7FJU6_9SPHN</name>
<dbReference type="InterPro" id="IPR050955">
    <property type="entry name" value="Plant_Biomass_Hydrol_Est"/>
</dbReference>
<dbReference type="AlphaFoldDB" id="A0A1G7FJU6"/>
<dbReference type="PANTHER" id="PTHR43037">
    <property type="entry name" value="UNNAMED PRODUCT-RELATED"/>
    <property type="match status" value="1"/>
</dbReference>
<sequence length="374" mass="39436">MRKISDTVGRLAALRGAGAMNTGLAPDSSRLTRLDAFGSNPGALHGYVHIPAALAPDAPLVVVLHGCTQTAAGYDLGAGWSDMADRYGFAVLFPEQQRQNNPNLCFNWFNPEDSRHGTGEALSIRQMIAAVTARHAIDPARVFVTGLSAGGAMASVMLATYPEVFAGGAIIAGLPYGSATTMPQAFDRMRGHGIPGEDALAALVRDASDHDGPWPTISIWHGSGDATVAPSNADAIIRQWRSLHGANARPDRQETVDGYPRRVWHDASGWPVIEEYSITGMGHGTPLAVAGDDRCGQAGAYMLDASISSTRHIGRFWGLIPADDVRESAAPRTAVLERMPPPAPRTAEPPEPAGASANVGKVIEDALRAAGLMR</sequence>
<dbReference type="EMBL" id="FNBI01000001">
    <property type="protein sequence ID" value="SDE76201.1"/>
    <property type="molecule type" value="Genomic_DNA"/>
</dbReference>
<reference evidence="5 6" key="1">
    <citation type="submission" date="2016-10" db="EMBL/GenBank/DDBJ databases">
        <authorList>
            <person name="Varghese N."/>
            <person name="Submissions S."/>
        </authorList>
    </citation>
    <scope>NUCLEOTIDE SEQUENCE [LARGE SCALE GENOMIC DNA]</scope>
    <source>
        <strain evidence="5 6">S7-754</strain>
    </source>
</reference>
<evidence type="ECO:0000256" key="3">
    <source>
        <dbReference type="SAM" id="MobiDB-lite"/>
    </source>
</evidence>
<dbReference type="PANTHER" id="PTHR43037:SF1">
    <property type="entry name" value="BLL1128 PROTEIN"/>
    <property type="match status" value="1"/>
</dbReference>
<keyword evidence="1" id="KW-0732">Signal</keyword>
<dbReference type="InterPro" id="IPR010126">
    <property type="entry name" value="Esterase_phb"/>
</dbReference>
<organism evidence="5 6">
    <name type="scientific">Sphingomonas carotinifaciens</name>
    <dbReference type="NCBI Taxonomy" id="1166323"/>
    <lineage>
        <taxon>Bacteria</taxon>
        <taxon>Pseudomonadati</taxon>
        <taxon>Pseudomonadota</taxon>
        <taxon>Alphaproteobacteria</taxon>
        <taxon>Sphingomonadales</taxon>
        <taxon>Sphingomonadaceae</taxon>
        <taxon>Sphingomonas</taxon>
    </lineage>
</organism>
<feature type="region of interest" description="Disordered" evidence="3">
    <location>
        <begin position="338"/>
        <end position="358"/>
    </location>
</feature>
<dbReference type="GO" id="GO:0005576">
    <property type="term" value="C:extracellular region"/>
    <property type="evidence" value="ECO:0007669"/>
    <property type="project" value="InterPro"/>
</dbReference>
<proteinExistence type="predicted"/>
<dbReference type="OrthoDB" id="9767239at2"/>
<dbReference type="Proteomes" id="UP000436801">
    <property type="component" value="Unassembled WGS sequence"/>
</dbReference>
<evidence type="ECO:0000313" key="6">
    <source>
        <dbReference type="Proteomes" id="UP000323502"/>
    </source>
</evidence>
<dbReference type="Pfam" id="PF10503">
    <property type="entry name" value="Esterase_PHB"/>
    <property type="match status" value="1"/>
</dbReference>
<evidence type="ECO:0000313" key="5">
    <source>
        <dbReference type="EMBL" id="SDE76201.1"/>
    </source>
</evidence>
<dbReference type="InterPro" id="IPR029058">
    <property type="entry name" value="AB_hydrolase_fold"/>
</dbReference>
<keyword evidence="2" id="KW-0378">Hydrolase</keyword>
<evidence type="ECO:0000313" key="7">
    <source>
        <dbReference type="Proteomes" id="UP000436801"/>
    </source>
</evidence>
<dbReference type="NCBIfam" id="TIGR01840">
    <property type="entry name" value="esterase_phb"/>
    <property type="match status" value="1"/>
</dbReference>
<dbReference type="Proteomes" id="UP000323502">
    <property type="component" value="Unassembled WGS sequence"/>
</dbReference>
<dbReference type="Gene3D" id="3.40.50.1820">
    <property type="entry name" value="alpha/beta hydrolase"/>
    <property type="match status" value="1"/>
</dbReference>
<evidence type="ECO:0000256" key="1">
    <source>
        <dbReference type="ARBA" id="ARBA00022729"/>
    </source>
</evidence>